<keyword evidence="3 6" id="KW-0548">Nucleotidyltransferase</keyword>
<evidence type="ECO:0000256" key="3">
    <source>
        <dbReference type="ARBA" id="ARBA00022695"/>
    </source>
</evidence>
<gene>
    <name evidence="6 15" type="primary">rpoB</name>
    <name evidence="15" type="ORF">LQ327_04015</name>
</gene>
<dbReference type="Pfam" id="PF04565">
    <property type="entry name" value="RNA_pol_Rpb2_3"/>
    <property type="match status" value="1"/>
</dbReference>
<evidence type="ECO:0000256" key="7">
    <source>
        <dbReference type="RuleBase" id="RU000434"/>
    </source>
</evidence>
<keyword evidence="2 6" id="KW-0808">Transferase</keyword>
<dbReference type="InterPro" id="IPR007645">
    <property type="entry name" value="RNA_pol_Rpb2_3"/>
</dbReference>
<sequence length="1161" mass="128197">MAVTRATRSSNHHASFPGAPLRVSFAKLAQPLEVPDLLDLQTKSFEWLVGSEEWFERRVEAGEDSPVGGLEEVLAEISPIEDFSGSMSLSFSDPRFDEVKASVEECKDKDMTYSAPLFVTAEFTNNTTGEIKSQTVFMGDFPVMTDKGTFIINGTERVVVSQLVRSPGVYFDRSVDKTTDKDVFSVKIIPSRGAWLEFDVDKRDTVGVRIDRKRRQPVTVLLKALGWTTEQIQEKFSFSETLLATLEKDATAGQDEALLDIYRKLRPGEPPTRESAQTLLENLFFKDKRYDLAKVGRYKVNKKLGLDVEPSTGTLTEDDIIQTISYLVRLHAGETEEEAPDGSGEIPVETDDIDHFGNRRLRTVGELIQNQIRVGLSRMERVVRERMTTQDVEAITPQTLINIRPVVAAIKEFFGTSQLSQFMDQTNPLAGLTHKRRLSALGPGGLSRERAGMEVRDVHPSHYGRMCPIETPEGPNIGLIGSLSSFARVNPFGFIETPYRKVVDGVVVGQIDYLTADEEDRFVVAQANAPLSDDGHFTEDRVLVRRKGGDVDLIAPTRVDYMDVSPRQMVSVATAMIPFLEHDDANRALMGANMQRQSVPLLRSESPLVGTGMELRAAVDAGDVIAADRAGVVEELCADYITLMDDDGQRTTHRLHKFTRSNQGTCINQKPIVSEGDRVEARQVLADGPCTEDGEMALGKNLLVAIMPWEGHNYEDAIILSQRLVQDDVLTSIHIEEHEIDARDTKLGAEEITRDIPNVSEEVLADLDERGIIRIGAEVADGDILVGKVTPKGETELTPEERLLRAIFGEKAREVRDTSLKVPHGETGKVIGIRVFSRDDDDELPPGVNELVRVYVAQKRKISEGDKLAGRHGNKGVIGKILPVEDMPFLADGTPVDIVLNTHGVPRRMNIGQVLETHLGWIAKTGWDVDADNTAEWAVNMPDDMRHAEPDTNTATPVFDGARQAEISGLLGSTLPNRDGVRLVGEDGKAQIFDGRTGEPYPHDIAVGYMYILKLLHLVDDKIHARSTGPYSMITQQPLGGKAQFGGQRFGEMECWAMQAYGAAYTLQELLTIKSDDVLGRVKVYEAIVKGENIPEPGIPESFKVLLKELQSLCLNVEVLSSDGAAIEMRDGDDEDLERAAANLGINLSRNESPSVDDVVN</sequence>
<dbReference type="Gene3D" id="3.90.1100.10">
    <property type="match status" value="1"/>
</dbReference>
<dbReference type="CDD" id="cd00653">
    <property type="entry name" value="RNA_pol_B_RPB2"/>
    <property type="match status" value="1"/>
</dbReference>
<comment type="subunit">
    <text evidence="6 8">The RNAP catalytic core consists of 2 alpha, 1 beta, 1 beta' and 1 omega subunit. When a sigma factor is associated with the core the holoenzyme is formed, which can initiate transcription.</text>
</comment>
<keyword evidence="16" id="KW-1185">Reference proteome</keyword>
<dbReference type="HAMAP" id="MF_01321">
    <property type="entry name" value="RNApol_bact_RpoB"/>
    <property type="match status" value="1"/>
</dbReference>
<feature type="domain" description="RNA polymerase Rpb2" evidence="13">
    <location>
        <begin position="421"/>
        <end position="489"/>
    </location>
</feature>
<dbReference type="InterPro" id="IPR014724">
    <property type="entry name" value="RNA_pol_RPB2_OB-fold"/>
</dbReference>
<feature type="domain" description="RNA polymerase beta subunit protrusion" evidence="12">
    <location>
        <begin position="92"/>
        <end position="406"/>
    </location>
</feature>
<dbReference type="EMBL" id="JAJNDB010000001">
    <property type="protein sequence ID" value="MCD2192558.1"/>
    <property type="molecule type" value="Genomic_DNA"/>
</dbReference>
<dbReference type="Gene3D" id="3.90.1110.10">
    <property type="entry name" value="RNA polymerase Rpb2, domain 2"/>
    <property type="match status" value="1"/>
</dbReference>
<dbReference type="PANTHER" id="PTHR20856">
    <property type="entry name" value="DNA-DIRECTED RNA POLYMERASE I SUBUNIT 2"/>
    <property type="match status" value="1"/>
</dbReference>
<dbReference type="Gene3D" id="2.30.150.10">
    <property type="entry name" value="DNA-directed RNA polymerase, beta subunit, external 1 domain"/>
    <property type="match status" value="1"/>
</dbReference>
<evidence type="ECO:0000259" key="10">
    <source>
        <dbReference type="Pfam" id="PF04560"/>
    </source>
</evidence>
<feature type="domain" description="DNA-directed RNA polymerase subunit 2 hybrid-binding" evidence="9">
    <location>
        <begin position="627"/>
        <end position="1044"/>
    </location>
</feature>
<feature type="domain" description="DNA-directed RNA polymerase beta subunit external 1" evidence="14">
    <location>
        <begin position="499"/>
        <end position="565"/>
    </location>
</feature>
<dbReference type="Gene3D" id="3.90.1800.10">
    <property type="entry name" value="RNA polymerase alpha subunit dimerisation domain"/>
    <property type="match status" value="1"/>
</dbReference>
<dbReference type="GO" id="GO:0003899">
    <property type="term" value="F:DNA-directed RNA polymerase activity"/>
    <property type="evidence" value="ECO:0007669"/>
    <property type="project" value="UniProtKB-EC"/>
</dbReference>
<dbReference type="Pfam" id="PF04563">
    <property type="entry name" value="RNA_pol_Rpb2_1"/>
    <property type="match status" value="1"/>
</dbReference>
<dbReference type="NCBIfam" id="NF001616">
    <property type="entry name" value="PRK00405.1"/>
    <property type="match status" value="1"/>
</dbReference>
<dbReference type="EC" id="2.7.7.6" evidence="6 8"/>
<dbReference type="InterPro" id="IPR010243">
    <property type="entry name" value="RNA_pol_bsu_bac"/>
</dbReference>
<evidence type="ECO:0000256" key="2">
    <source>
        <dbReference type="ARBA" id="ARBA00022679"/>
    </source>
</evidence>
<dbReference type="NCBIfam" id="TIGR02013">
    <property type="entry name" value="rpoB"/>
    <property type="match status" value="1"/>
</dbReference>
<evidence type="ECO:0000256" key="5">
    <source>
        <dbReference type="ARBA" id="ARBA00048552"/>
    </source>
</evidence>
<dbReference type="Gene3D" id="2.40.50.100">
    <property type="match status" value="1"/>
</dbReference>
<feature type="domain" description="RNA polymerase Rpb2" evidence="11">
    <location>
        <begin position="165"/>
        <end position="362"/>
    </location>
</feature>
<dbReference type="PROSITE" id="PS01166">
    <property type="entry name" value="RNA_POL_BETA"/>
    <property type="match status" value="1"/>
</dbReference>
<comment type="function">
    <text evidence="6 8">DNA-dependent RNA polymerase catalyzes the transcription of DNA into RNA using the four ribonucleoside triphosphates as substrates.</text>
</comment>
<dbReference type="InterPro" id="IPR037034">
    <property type="entry name" value="RNA_pol_Rpb2_2_sf"/>
</dbReference>
<evidence type="ECO:0000259" key="9">
    <source>
        <dbReference type="Pfam" id="PF00562"/>
    </source>
</evidence>
<proteinExistence type="inferred from homology"/>
<accession>A0ABS8P2U2</accession>
<evidence type="ECO:0000259" key="14">
    <source>
        <dbReference type="Pfam" id="PF10385"/>
    </source>
</evidence>
<evidence type="ECO:0000259" key="13">
    <source>
        <dbReference type="Pfam" id="PF04565"/>
    </source>
</evidence>
<dbReference type="Gene3D" id="2.40.270.10">
    <property type="entry name" value="DNA-directed RNA polymerase, subunit 2, domain 6"/>
    <property type="match status" value="1"/>
</dbReference>
<organism evidence="15 16">
    <name type="scientific">Actinomycetospora endophytica</name>
    <dbReference type="NCBI Taxonomy" id="2291215"/>
    <lineage>
        <taxon>Bacteria</taxon>
        <taxon>Bacillati</taxon>
        <taxon>Actinomycetota</taxon>
        <taxon>Actinomycetes</taxon>
        <taxon>Pseudonocardiales</taxon>
        <taxon>Pseudonocardiaceae</taxon>
        <taxon>Actinomycetospora</taxon>
    </lineage>
</organism>
<keyword evidence="1 6" id="KW-0240">DNA-directed RNA polymerase</keyword>
<evidence type="ECO:0000256" key="8">
    <source>
        <dbReference type="RuleBase" id="RU363031"/>
    </source>
</evidence>
<dbReference type="Proteomes" id="UP001199469">
    <property type="component" value="Unassembled WGS sequence"/>
</dbReference>
<dbReference type="Gene3D" id="2.40.50.150">
    <property type="match status" value="1"/>
</dbReference>
<evidence type="ECO:0000313" key="16">
    <source>
        <dbReference type="Proteomes" id="UP001199469"/>
    </source>
</evidence>
<dbReference type="InterPro" id="IPR015712">
    <property type="entry name" value="DNA-dir_RNA_pol_su2"/>
</dbReference>
<evidence type="ECO:0000256" key="4">
    <source>
        <dbReference type="ARBA" id="ARBA00023163"/>
    </source>
</evidence>
<dbReference type="RefSeq" id="WP_230730245.1">
    <property type="nucleotide sequence ID" value="NZ_JAJNDB010000001.1"/>
</dbReference>
<reference evidence="15 16" key="1">
    <citation type="submission" date="2021-11" db="EMBL/GenBank/DDBJ databases">
        <title>Draft genome sequence of Actinomycetospora sp. SF1 isolated from the rhizosphere soil.</title>
        <authorList>
            <person name="Duangmal K."/>
            <person name="Chantavorakit T."/>
        </authorList>
    </citation>
    <scope>NUCLEOTIDE SEQUENCE [LARGE SCALE GENOMIC DNA]</scope>
    <source>
        <strain evidence="15 16">TBRC 5722</strain>
    </source>
</reference>
<dbReference type="Pfam" id="PF00562">
    <property type="entry name" value="RNA_pol_Rpb2_6"/>
    <property type="match status" value="1"/>
</dbReference>
<dbReference type="Pfam" id="PF10385">
    <property type="entry name" value="RNA_pol_Rpb2_45"/>
    <property type="match status" value="1"/>
</dbReference>
<dbReference type="InterPro" id="IPR007642">
    <property type="entry name" value="RNA_pol_Rpb2_2"/>
</dbReference>
<evidence type="ECO:0000259" key="12">
    <source>
        <dbReference type="Pfam" id="PF04563"/>
    </source>
</evidence>
<evidence type="ECO:0000313" key="15">
    <source>
        <dbReference type="EMBL" id="MCD2192558.1"/>
    </source>
</evidence>
<dbReference type="InterPro" id="IPR042107">
    <property type="entry name" value="DNA-dir_RNA_pol_bsu_ext_1_sf"/>
</dbReference>
<comment type="catalytic activity">
    <reaction evidence="5 6 8">
        <text>RNA(n) + a ribonucleoside 5'-triphosphate = RNA(n+1) + diphosphate</text>
        <dbReference type="Rhea" id="RHEA:21248"/>
        <dbReference type="Rhea" id="RHEA-COMP:14527"/>
        <dbReference type="Rhea" id="RHEA-COMP:17342"/>
        <dbReference type="ChEBI" id="CHEBI:33019"/>
        <dbReference type="ChEBI" id="CHEBI:61557"/>
        <dbReference type="ChEBI" id="CHEBI:140395"/>
        <dbReference type="EC" id="2.7.7.6"/>
    </reaction>
</comment>
<dbReference type="InterPro" id="IPR007121">
    <property type="entry name" value="RNA_pol_bsu_CS"/>
</dbReference>
<dbReference type="InterPro" id="IPR007644">
    <property type="entry name" value="RNA_pol_bsu_protrusion"/>
</dbReference>
<dbReference type="InterPro" id="IPR037033">
    <property type="entry name" value="DNA-dir_RNAP_su2_hyb_sf"/>
</dbReference>
<name>A0ABS8P2U2_9PSEU</name>
<evidence type="ECO:0000256" key="1">
    <source>
        <dbReference type="ARBA" id="ARBA00022478"/>
    </source>
</evidence>
<dbReference type="InterPro" id="IPR007120">
    <property type="entry name" value="DNA-dir_RNAP_su2_dom"/>
</dbReference>
<dbReference type="Pfam" id="PF04561">
    <property type="entry name" value="RNA_pol_Rpb2_2"/>
    <property type="match status" value="1"/>
</dbReference>
<dbReference type="SUPFAM" id="SSF64484">
    <property type="entry name" value="beta and beta-prime subunits of DNA dependent RNA-polymerase"/>
    <property type="match status" value="1"/>
</dbReference>
<dbReference type="InterPro" id="IPR007641">
    <property type="entry name" value="RNA_pol_Rpb2_7"/>
</dbReference>
<dbReference type="GO" id="GO:0000428">
    <property type="term" value="C:DNA-directed RNA polymerase complex"/>
    <property type="evidence" value="ECO:0007669"/>
    <property type="project" value="UniProtKB-KW"/>
</dbReference>
<evidence type="ECO:0000256" key="6">
    <source>
        <dbReference type="HAMAP-Rule" id="MF_01321"/>
    </source>
</evidence>
<evidence type="ECO:0000259" key="11">
    <source>
        <dbReference type="Pfam" id="PF04561"/>
    </source>
</evidence>
<protein>
    <recommendedName>
        <fullName evidence="6 8">DNA-directed RNA polymerase subunit beta</fullName>
        <shortName evidence="6">RNAP subunit beta</shortName>
        <ecNumber evidence="6 8">2.7.7.6</ecNumber>
    </recommendedName>
    <alternativeName>
        <fullName evidence="6">RNA polymerase subunit beta</fullName>
    </alternativeName>
    <alternativeName>
        <fullName evidence="6">Transcriptase subunit beta</fullName>
    </alternativeName>
</protein>
<comment type="caution">
    <text evidence="15">The sequence shown here is derived from an EMBL/GenBank/DDBJ whole genome shotgun (WGS) entry which is preliminary data.</text>
</comment>
<keyword evidence="4 6" id="KW-0804">Transcription</keyword>
<comment type="similarity">
    <text evidence="6 7">Belongs to the RNA polymerase beta chain family.</text>
</comment>
<feature type="domain" description="RNA polymerase Rpb2" evidence="10">
    <location>
        <begin position="1046"/>
        <end position="1120"/>
    </location>
</feature>
<dbReference type="Pfam" id="PF04560">
    <property type="entry name" value="RNA_pol_Rpb2_7"/>
    <property type="match status" value="1"/>
</dbReference>
<dbReference type="InterPro" id="IPR019462">
    <property type="entry name" value="DNA-dir_RNA_pol_bsu_external_1"/>
</dbReference>